<reference evidence="3" key="1">
    <citation type="submission" date="2019-05" db="EMBL/GenBank/DDBJ databases">
        <title>Flavobacterium profundi sp. nov., isolated from a deep-sea seamount.</title>
        <authorList>
            <person name="Zhang D.-C."/>
        </authorList>
    </citation>
    <scope>NUCLEOTIDE SEQUENCE [LARGE SCALE GENOMIC DNA]</scope>
    <source>
        <strain evidence="3">TP390</strain>
    </source>
</reference>
<dbReference type="EMBL" id="WQLW01000008">
    <property type="protein sequence ID" value="MVO09777.1"/>
    <property type="molecule type" value="Genomic_DNA"/>
</dbReference>
<dbReference type="InterPro" id="IPR041657">
    <property type="entry name" value="HTH_17"/>
</dbReference>
<dbReference type="Gene3D" id="1.10.1660.10">
    <property type="match status" value="1"/>
</dbReference>
<organism evidence="2 3">
    <name type="scientific">Flavobacterium profundi</name>
    <dbReference type="NCBI Taxonomy" id="1774945"/>
    <lineage>
        <taxon>Bacteria</taxon>
        <taxon>Pseudomonadati</taxon>
        <taxon>Bacteroidota</taxon>
        <taxon>Flavobacteriia</taxon>
        <taxon>Flavobacteriales</taxon>
        <taxon>Flavobacteriaceae</taxon>
        <taxon>Flavobacterium</taxon>
    </lineage>
</organism>
<dbReference type="SUPFAM" id="SSF46955">
    <property type="entry name" value="Putative DNA-binding domain"/>
    <property type="match status" value="1"/>
</dbReference>
<evidence type="ECO:0000313" key="2">
    <source>
        <dbReference type="EMBL" id="MVO09777.1"/>
    </source>
</evidence>
<dbReference type="OrthoDB" id="1097811at2"/>
<dbReference type="RefSeq" id="WP_140998156.1">
    <property type="nucleotide sequence ID" value="NZ_VDCZ01000008.1"/>
</dbReference>
<name>A0A6I4IST3_9FLAO</name>
<sequence length="85" mass="9937">MEAVQITNLSPLELSRLIKNEVMEFVKPKEEEEELLTQKEVAGFYKVSVQTIIKWQKDGIIKAYAIGNERRYKKSELIKNLILIK</sequence>
<proteinExistence type="predicted"/>
<dbReference type="Proteomes" id="UP000431264">
    <property type="component" value="Unassembled WGS sequence"/>
</dbReference>
<feature type="domain" description="Helix-turn-helix" evidence="1">
    <location>
        <begin position="35"/>
        <end position="79"/>
    </location>
</feature>
<keyword evidence="3" id="KW-1185">Reference proteome</keyword>
<gene>
    <name evidence="2" type="ORF">GOQ30_11465</name>
</gene>
<accession>A0A6I4IST3</accession>
<dbReference type="InterPro" id="IPR009061">
    <property type="entry name" value="DNA-bd_dom_put_sf"/>
</dbReference>
<evidence type="ECO:0000259" key="1">
    <source>
        <dbReference type="Pfam" id="PF12728"/>
    </source>
</evidence>
<dbReference type="Pfam" id="PF12728">
    <property type="entry name" value="HTH_17"/>
    <property type="match status" value="1"/>
</dbReference>
<comment type="caution">
    <text evidence="2">The sequence shown here is derived from an EMBL/GenBank/DDBJ whole genome shotgun (WGS) entry which is preliminary data.</text>
</comment>
<protein>
    <submittedName>
        <fullName evidence="2">Helix-turn-helix domain-containing protein</fullName>
    </submittedName>
</protein>
<evidence type="ECO:0000313" key="3">
    <source>
        <dbReference type="Proteomes" id="UP000431264"/>
    </source>
</evidence>
<dbReference type="AlphaFoldDB" id="A0A6I4IST3"/>